<evidence type="ECO:0000313" key="1">
    <source>
        <dbReference type="EMBL" id="MFC5889686.1"/>
    </source>
</evidence>
<dbReference type="Proteomes" id="UP001596067">
    <property type="component" value="Unassembled WGS sequence"/>
</dbReference>
<dbReference type="EMBL" id="JBHSOD010000062">
    <property type="protein sequence ID" value="MFC5889686.1"/>
    <property type="molecule type" value="Genomic_DNA"/>
</dbReference>
<sequence length="140" mass="15570">MGAKEAAQQVLKVLLGQDSHHDPYLELLRLGAASEHIDSEVVVTLIVPGALVTGQVMPGAVWEQQFARELDDYDLRRAVGTARDRIEENSDKGRRLPPDRRFLHLRDVTVRAGRTSYTLPYWRGPVAAVSGWTLGEPEKG</sequence>
<proteinExistence type="predicted"/>
<reference evidence="2" key="1">
    <citation type="journal article" date="2019" name="Int. J. Syst. Evol. Microbiol.">
        <title>The Global Catalogue of Microorganisms (GCM) 10K type strain sequencing project: providing services to taxonomists for standard genome sequencing and annotation.</title>
        <authorList>
            <consortium name="The Broad Institute Genomics Platform"/>
            <consortium name="The Broad Institute Genome Sequencing Center for Infectious Disease"/>
            <person name="Wu L."/>
            <person name="Ma J."/>
        </authorList>
    </citation>
    <scope>NUCLEOTIDE SEQUENCE [LARGE SCALE GENOMIC DNA]</scope>
    <source>
        <strain evidence="2">CGMCC 4.1469</strain>
    </source>
</reference>
<accession>A0ABW1F8Q0</accession>
<name>A0ABW1F8Q0_9ACTN</name>
<protein>
    <submittedName>
        <fullName evidence="1">Uncharacterized protein</fullName>
    </submittedName>
</protein>
<organism evidence="1 2">
    <name type="scientific">Kitasatospora aburaviensis</name>
    <dbReference type="NCBI Taxonomy" id="67265"/>
    <lineage>
        <taxon>Bacteria</taxon>
        <taxon>Bacillati</taxon>
        <taxon>Actinomycetota</taxon>
        <taxon>Actinomycetes</taxon>
        <taxon>Kitasatosporales</taxon>
        <taxon>Streptomycetaceae</taxon>
        <taxon>Kitasatospora</taxon>
    </lineage>
</organism>
<comment type="caution">
    <text evidence="1">The sequence shown here is derived from an EMBL/GenBank/DDBJ whole genome shotgun (WGS) entry which is preliminary data.</text>
</comment>
<gene>
    <name evidence="1" type="ORF">ACFP0N_32440</name>
</gene>
<keyword evidence="2" id="KW-1185">Reference proteome</keyword>
<dbReference type="RefSeq" id="WP_345327606.1">
    <property type="nucleotide sequence ID" value="NZ_BAAAVH010000010.1"/>
</dbReference>
<evidence type="ECO:0000313" key="2">
    <source>
        <dbReference type="Proteomes" id="UP001596067"/>
    </source>
</evidence>